<keyword evidence="15" id="KW-1185">Reference proteome</keyword>
<evidence type="ECO:0000313" key="14">
    <source>
        <dbReference type="EMBL" id="MCO6045879.1"/>
    </source>
</evidence>
<dbReference type="Gene3D" id="2.30.30.60">
    <property type="match status" value="1"/>
</dbReference>
<evidence type="ECO:0000256" key="9">
    <source>
        <dbReference type="SAM" id="Phobius"/>
    </source>
</evidence>
<name>A0A9X2FC58_9BACT</name>
<feature type="transmembrane region" description="Helical" evidence="9">
    <location>
        <begin position="828"/>
        <end position="846"/>
    </location>
</feature>
<feature type="transmembrane region" description="Helical" evidence="9">
    <location>
        <begin position="1011"/>
        <end position="1041"/>
    </location>
</feature>
<feature type="region of interest" description="Disordered" evidence="8">
    <location>
        <begin position="27"/>
        <end position="101"/>
    </location>
</feature>
<dbReference type="Gene3D" id="1.10.287.1260">
    <property type="match status" value="1"/>
</dbReference>
<feature type="region of interest" description="Disordered" evidence="8">
    <location>
        <begin position="322"/>
        <end position="352"/>
    </location>
</feature>
<feature type="compositionally biased region" description="Low complexity" evidence="8">
    <location>
        <begin position="39"/>
        <end position="76"/>
    </location>
</feature>
<feature type="signal peptide" evidence="10">
    <location>
        <begin position="1"/>
        <end position="25"/>
    </location>
</feature>
<keyword evidence="4 9" id="KW-0812">Transmembrane</keyword>
<evidence type="ECO:0000256" key="3">
    <source>
        <dbReference type="ARBA" id="ARBA00022475"/>
    </source>
</evidence>
<proteinExistence type="inferred from homology"/>
<feature type="transmembrane region" description="Helical" evidence="9">
    <location>
        <begin position="590"/>
        <end position="610"/>
    </location>
</feature>
<feature type="transmembrane region" description="Helical" evidence="9">
    <location>
        <begin position="798"/>
        <end position="816"/>
    </location>
</feature>
<dbReference type="SUPFAM" id="SSF82689">
    <property type="entry name" value="Mechanosensitive channel protein MscS (YggB), C-terminal domain"/>
    <property type="match status" value="1"/>
</dbReference>
<feature type="compositionally biased region" description="Basic and acidic residues" evidence="8">
    <location>
        <begin position="84"/>
        <end position="101"/>
    </location>
</feature>
<feature type="transmembrane region" description="Helical" evidence="9">
    <location>
        <begin position="718"/>
        <end position="736"/>
    </location>
</feature>
<dbReference type="Proteomes" id="UP001155241">
    <property type="component" value="Unassembled WGS sequence"/>
</dbReference>
<comment type="similarity">
    <text evidence="2">Belongs to the MscS (TC 1.A.23) family.</text>
</comment>
<evidence type="ECO:0000256" key="6">
    <source>
        <dbReference type="ARBA" id="ARBA00023136"/>
    </source>
</evidence>
<dbReference type="PANTHER" id="PTHR30347:SF1">
    <property type="entry name" value="MECHANOSENSITIVE CHANNEL MSCK"/>
    <property type="match status" value="1"/>
</dbReference>
<feature type="region of interest" description="Disordered" evidence="8">
    <location>
        <begin position="1199"/>
        <end position="1228"/>
    </location>
</feature>
<accession>A0A9X2FC58</accession>
<sequence>MTRLAQRRLLLQTLLLVLLAGPAHGQQFPTQTAPNPLRSDSAPAQQSTAPQQQPAATNQQPTAPAQAAATDQSTPAESEEASDERDTTPPDREIFTPEQIEERLSRIDSLQLSDAEKGDAKKFYQDALQATTELKKQQDELAKWSTEYTTDNDNDESKPIAGRSKGWYERELAQPLEALKSKMLAPFDIKQAETPALEEKATVYETAANKWSKIVKELEAAPATRKKFLSNYQATRQELEQRLNQVLSDLSEITEITNEVTNARRVALTQRAAKLEKEIKALAEKRKALLLGQEAYDLELELAKRKADIYAKQLAAARNELSERRKQAADEQRRTAEAQADRNKQLIARNPDSLGDLAKFNQGLTEQVQDATTELDKVQHEIDEANSRNTSLTTTYDTFVSRFGDGSLTQASGQLLRDQRAKLPREAQLRRDATQRTSQKNDVAYRQYLASQQLSELEDANRVAEKMLANVRPEDRAEAEPVIREMLASQVDYLKNYNANLDKLEEKLQELVTAKETLRRNTENLRDFIAQRDLWIRSCRPLWASQIQLGQPQSISNWKPLYLSHGIDAMFWSLSPANWRQALVDLRNAAYREALMVGMLIAAFLLLIYFQRKARKQIKELGVEAAKRSCTEFWPSLRTLWLTLVVSLPWPLVVWGIGWMLRGAVIESEFTIALSQSSRTAAWILLLAEFFRQSCRSDGLAEAHLGWPRSALLQLRRYLRWVPVLIVPLVFWFVGLDAQGTEPLWSESLGRVLFLIVMAYTTFALWRLLLTNNSAIYQALDRGTENWLLNMHRIWRPALVLLPVALAIVAAMGYYYTAEQLAERSLQTAAMLLVLMIAGGLLRRWVLLNRRQLAREQARQRRAHAQAAAAAEGEDLTAAIEVPEDTVDLTALSEATRKLLRVLLFVAGVVGAVFIWQDVFPALAWLDAIPLPGTGDHDTPTTWGHLMRALLTLLITYVAVRDIPSVLELAVLQHLPIDQGARYAISTLVRYAILTIGIVIAGALMEIGASLGWLIAAMGVGLGFGLQEIFANFVSGIILLFERPIRVGDIITLGDKTGIVNRIRMRATTIVDWDRKEYVVPNKDLVTERLLNWTLSDQTNRVVINVGIAYGSDTERAIELLHEIIGGHDDVLKDPGPVITFEGFGDSTLDLVVRCYLPNLERRIFIISELHTAINKRFNAEGIEIAFPQRDLHIRSMPPEWATPPAVAADKSNSNGHPEVPTKADAPQ</sequence>
<dbReference type="InterPro" id="IPR023408">
    <property type="entry name" value="MscS_beta-dom_sf"/>
</dbReference>
<keyword evidence="3" id="KW-1003">Cell membrane</keyword>
<dbReference type="Pfam" id="PF21082">
    <property type="entry name" value="MS_channel_3rd"/>
    <property type="match status" value="1"/>
</dbReference>
<dbReference type="Gene3D" id="3.30.70.100">
    <property type="match status" value="1"/>
</dbReference>
<dbReference type="Pfam" id="PF00924">
    <property type="entry name" value="MS_channel_2nd"/>
    <property type="match status" value="1"/>
</dbReference>
<dbReference type="InterPro" id="IPR052702">
    <property type="entry name" value="MscS-like_channel"/>
</dbReference>
<feature type="domain" description="Mechanosensitive ion channel MscS C-terminal" evidence="13">
    <location>
        <begin position="1102"/>
        <end position="1185"/>
    </location>
</feature>
<evidence type="ECO:0000259" key="11">
    <source>
        <dbReference type="Pfam" id="PF00924"/>
    </source>
</evidence>
<evidence type="ECO:0000256" key="2">
    <source>
        <dbReference type="ARBA" id="ARBA00008017"/>
    </source>
</evidence>
<comment type="subcellular location">
    <subcellularLocation>
        <location evidence="1">Cell membrane</location>
        <topology evidence="1">Multi-pass membrane protein</topology>
    </subcellularLocation>
</comment>
<evidence type="ECO:0000259" key="12">
    <source>
        <dbReference type="Pfam" id="PF12794"/>
    </source>
</evidence>
<evidence type="ECO:0000256" key="10">
    <source>
        <dbReference type="SAM" id="SignalP"/>
    </source>
</evidence>
<feature type="domain" description="Mechanosensitive ion channel MscS" evidence="11">
    <location>
        <begin position="1029"/>
        <end position="1094"/>
    </location>
</feature>
<keyword evidence="5 9" id="KW-1133">Transmembrane helix</keyword>
<dbReference type="Pfam" id="PF12794">
    <property type="entry name" value="MscS_TM"/>
    <property type="match status" value="1"/>
</dbReference>
<feature type="coiled-coil region" evidence="7">
    <location>
        <begin position="487"/>
        <end position="524"/>
    </location>
</feature>
<dbReference type="PANTHER" id="PTHR30347">
    <property type="entry name" value="POTASSIUM CHANNEL RELATED"/>
    <property type="match status" value="1"/>
</dbReference>
<reference evidence="14" key="1">
    <citation type="submission" date="2022-06" db="EMBL/GenBank/DDBJ databases">
        <title>Aeoliella straminimaris, a novel planctomycete from sediments.</title>
        <authorList>
            <person name="Vitorino I.R."/>
            <person name="Lage O.M."/>
        </authorList>
    </citation>
    <scope>NUCLEOTIDE SEQUENCE</scope>
    <source>
        <strain evidence="14">ICT_H6.2</strain>
    </source>
</reference>
<evidence type="ECO:0000256" key="5">
    <source>
        <dbReference type="ARBA" id="ARBA00022989"/>
    </source>
</evidence>
<feature type="domain" description="Mechanosensitive ion channel inner membrane" evidence="12">
    <location>
        <begin position="596"/>
        <end position="931"/>
    </location>
</feature>
<evidence type="ECO:0000256" key="4">
    <source>
        <dbReference type="ARBA" id="ARBA00022692"/>
    </source>
</evidence>
<dbReference type="InterPro" id="IPR011066">
    <property type="entry name" value="MscS_channel_C_sf"/>
</dbReference>
<dbReference type="SUPFAM" id="SSF50182">
    <property type="entry name" value="Sm-like ribonucleoproteins"/>
    <property type="match status" value="1"/>
</dbReference>
<evidence type="ECO:0000256" key="8">
    <source>
        <dbReference type="SAM" id="MobiDB-lite"/>
    </source>
</evidence>
<feature type="chain" id="PRO_5040887172" evidence="10">
    <location>
        <begin position="26"/>
        <end position="1228"/>
    </location>
</feature>
<organism evidence="14 15">
    <name type="scientific">Aeoliella straminimaris</name>
    <dbReference type="NCBI Taxonomy" id="2954799"/>
    <lineage>
        <taxon>Bacteria</taxon>
        <taxon>Pseudomonadati</taxon>
        <taxon>Planctomycetota</taxon>
        <taxon>Planctomycetia</taxon>
        <taxon>Pirellulales</taxon>
        <taxon>Lacipirellulaceae</taxon>
        <taxon>Aeoliella</taxon>
    </lineage>
</organism>
<keyword evidence="10" id="KW-0732">Signal</keyword>
<evidence type="ECO:0000313" key="15">
    <source>
        <dbReference type="Proteomes" id="UP001155241"/>
    </source>
</evidence>
<dbReference type="InterPro" id="IPR025692">
    <property type="entry name" value="MscS_IM_dom1"/>
</dbReference>
<evidence type="ECO:0000256" key="7">
    <source>
        <dbReference type="SAM" id="Coils"/>
    </source>
</evidence>
<dbReference type="AlphaFoldDB" id="A0A9X2FC58"/>
<evidence type="ECO:0000259" key="13">
    <source>
        <dbReference type="Pfam" id="PF21082"/>
    </source>
</evidence>
<gene>
    <name evidence="14" type="ORF">NG895_18420</name>
</gene>
<dbReference type="InterPro" id="IPR010920">
    <property type="entry name" value="LSM_dom_sf"/>
</dbReference>
<comment type="caution">
    <text evidence="14">The sequence shown here is derived from an EMBL/GenBank/DDBJ whole genome shotgun (WGS) entry which is preliminary data.</text>
</comment>
<keyword evidence="7" id="KW-0175">Coiled coil</keyword>
<dbReference type="GO" id="GO:0008381">
    <property type="term" value="F:mechanosensitive monoatomic ion channel activity"/>
    <property type="evidence" value="ECO:0007669"/>
    <property type="project" value="UniProtKB-ARBA"/>
</dbReference>
<dbReference type="InterPro" id="IPR049278">
    <property type="entry name" value="MS_channel_C"/>
</dbReference>
<feature type="transmembrane region" description="Helical" evidence="9">
    <location>
        <begin position="946"/>
        <end position="971"/>
    </location>
</feature>
<dbReference type="GO" id="GO:0005886">
    <property type="term" value="C:plasma membrane"/>
    <property type="evidence" value="ECO:0007669"/>
    <property type="project" value="UniProtKB-SubCell"/>
</dbReference>
<feature type="compositionally biased region" description="Basic and acidic residues" evidence="8">
    <location>
        <begin position="322"/>
        <end position="344"/>
    </location>
</feature>
<dbReference type="RefSeq" id="WP_252853988.1">
    <property type="nucleotide sequence ID" value="NZ_JAMXLR010000061.1"/>
</dbReference>
<dbReference type="EMBL" id="JAMXLR010000061">
    <property type="protein sequence ID" value="MCO6045879.1"/>
    <property type="molecule type" value="Genomic_DNA"/>
</dbReference>
<feature type="transmembrane region" description="Helical" evidence="9">
    <location>
        <begin position="902"/>
        <end position="926"/>
    </location>
</feature>
<feature type="transmembrane region" description="Helical" evidence="9">
    <location>
        <begin position="983"/>
        <end position="1005"/>
    </location>
</feature>
<feature type="transmembrane region" description="Helical" evidence="9">
    <location>
        <begin position="748"/>
        <end position="770"/>
    </location>
</feature>
<protein>
    <submittedName>
        <fullName evidence="14">Mechanosensitive ion channel</fullName>
    </submittedName>
</protein>
<dbReference type="InterPro" id="IPR006685">
    <property type="entry name" value="MscS_channel_2nd"/>
</dbReference>
<keyword evidence="6 9" id="KW-0472">Membrane</keyword>
<evidence type="ECO:0000256" key="1">
    <source>
        <dbReference type="ARBA" id="ARBA00004651"/>
    </source>
</evidence>